<organism evidence="6 7">
    <name type="scientific">Stylonychia lemnae</name>
    <name type="common">Ciliate</name>
    <dbReference type="NCBI Taxonomy" id="5949"/>
    <lineage>
        <taxon>Eukaryota</taxon>
        <taxon>Sar</taxon>
        <taxon>Alveolata</taxon>
        <taxon>Ciliophora</taxon>
        <taxon>Intramacronucleata</taxon>
        <taxon>Spirotrichea</taxon>
        <taxon>Stichotrichia</taxon>
        <taxon>Sporadotrichida</taxon>
        <taxon>Oxytrichidae</taxon>
        <taxon>Stylonychinae</taxon>
        <taxon>Stylonychia</taxon>
    </lineage>
</organism>
<evidence type="ECO:0000256" key="1">
    <source>
        <dbReference type="ARBA" id="ARBA00022618"/>
    </source>
</evidence>
<dbReference type="Pfam" id="PF00134">
    <property type="entry name" value="Cyclin_N"/>
    <property type="match status" value="1"/>
</dbReference>
<dbReference type="EMBL" id="CCKQ01017343">
    <property type="protein sequence ID" value="CDW89212.1"/>
    <property type="molecule type" value="Genomic_DNA"/>
</dbReference>
<evidence type="ECO:0000313" key="7">
    <source>
        <dbReference type="Proteomes" id="UP000039865"/>
    </source>
</evidence>
<dbReference type="GO" id="GO:0051301">
    <property type="term" value="P:cell division"/>
    <property type="evidence" value="ECO:0007669"/>
    <property type="project" value="UniProtKB-KW"/>
</dbReference>
<dbReference type="InterPro" id="IPR048258">
    <property type="entry name" value="Cyclins_cyclin-box"/>
</dbReference>
<keyword evidence="2 4" id="KW-0195">Cyclin</keyword>
<evidence type="ECO:0000259" key="5">
    <source>
        <dbReference type="SMART" id="SM00385"/>
    </source>
</evidence>
<protein>
    <submittedName>
        <fullName evidence="6">G1 s-specific cyclin-e1</fullName>
    </submittedName>
</protein>
<evidence type="ECO:0000256" key="3">
    <source>
        <dbReference type="ARBA" id="ARBA00023306"/>
    </source>
</evidence>
<dbReference type="InterPro" id="IPR039361">
    <property type="entry name" value="Cyclin"/>
</dbReference>
<dbReference type="SMART" id="SM00385">
    <property type="entry name" value="CYCLIN"/>
    <property type="match status" value="1"/>
</dbReference>
<dbReference type="InterPro" id="IPR006671">
    <property type="entry name" value="Cyclin_N"/>
</dbReference>
<comment type="similarity">
    <text evidence="4">Belongs to the cyclin family.</text>
</comment>
<dbReference type="Proteomes" id="UP000039865">
    <property type="component" value="Unassembled WGS sequence"/>
</dbReference>
<dbReference type="InterPro" id="IPR013763">
    <property type="entry name" value="Cyclin-like_dom"/>
</dbReference>
<dbReference type="FunFam" id="1.10.472.10:FF:000001">
    <property type="entry name" value="G2/mitotic-specific cyclin"/>
    <property type="match status" value="1"/>
</dbReference>
<keyword evidence="3" id="KW-0131">Cell cycle</keyword>
<dbReference type="PROSITE" id="PS00292">
    <property type="entry name" value="CYCLINS"/>
    <property type="match status" value="1"/>
</dbReference>
<dbReference type="SUPFAM" id="SSF47954">
    <property type="entry name" value="Cyclin-like"/>
    <property type="match status" value="1"/>
</dbReference>
<feature type="domain" description="Cyclin-like" evidence="5">
    <location>
        <begin position="141"/>
        <end position="226"/>
    </location>
</feature>
<evidence type="ECO:0000256" key="4">
    <source>
        <dbReference type="RuleBase" id="RU000383"/>
    </source>
</evidence>
<gene>
    <name evidence="6" type="primary">Contig909.g997</name>
    <name evidence="6" type="ORF">STYLEM_18343</name>
</gene>
<keyword evidence="1" id="KW-0132">Cell division</keyword>
<dbReference type="PANTHER" id="PTHR10177">
    <property type="entry name" value="CYCLINS"/>
    <property type="match status" value="1"/>
</dbReference>
<accession>A0A078B7D2</accession>
<name>A0A078B7D2_STYLE</name>
<dbReference type="Gene3D" id="1.10.472.10">
    <property type="entry name" value="Cyclin-like"/>
    <property type="match status" value="2"/>
</dbReference>
<dbReference type="InParanoid" id="A0A078B7D2"/>
<evidence type="ECO:0000256" key="2">
    <source>
        <dbReference type="ARBA" id="ARBA00023127"/>
    </source>
</evidence>
<dbReference type="OrthoDB" id="300243at2759"/>
<dbReference type="InterPro" id="IPR036915">
    <property type="entry name" value="Cyclin-like_sf"/>
</dbReference>
<reference evidence="6 7" key="1">
    <citation type="submission" date="2014-06" db="EMBL/GenBank/DDBJ databases">
        <authorList>
            <person name="Swart Estienne"/>
        </authorList>
    </citation>
    <scope>NUCLEOTIDE SEQUENCE [LARGE SCALE GENOMIC DNA]</scope>
    <source>
        <strain evidence="6 7">130c</strain>
    </source>
</reference>
<dbReference type="AlphaFoldDB" id="A0A078B7D2"/>
<keyword evidence="7" id="KW-1185">Reference proteome</keyword>
<sequence length="454" mass="53776">MSVEHEQFDQEQEQERQNLDEGVVLLSQNELEGINISQETNRIESTSSNFAIDEGQLGFVIDEDSNQNLSVLQLEMEKERKQQESQAQQKQRAQLSKFQLSYQKSTLIYLSQRAEQYKVDKNTIKKLNPQITPRNRQILIEWLMEVSDTFHLKRQTYQLAVNYIDRYLLVRKVLDLDQYQTLGITCLLMASKLEEIYFPKFNQYAEITQGNCNLKQMLLLETSILIELKWLLNPLTLNSWANFYMLKWDQYVYENPLALRLISYSQQDPELDPIPIFKSDENRDYSRFRRVMQALDLAITDIDHYEFNQGLLALSAIIIELSLSFQVLDHQSFDIHYQNKSNSHGQAVQNLGDYIFNKIFECDEQSEHFHMFINFIESFCDIRLADIKKSLRYIAIFFAVPCQEHLPEKLQEKQVPTQEEFYAFQVHYKNQSKIYEQIQLLKKYNDSSLRLVVI</sequence>
<evidence type="ECO:0000313" key="6">
    <source>
        <dbReference type="EMBL" id="CDW89212.1"/>
    </source>
</evidence>
<proteinExistence type="inferred from homology"/>